<organism evidence="3">
    <name type="scientific">freshwater metagenome</name>
    <dbReference type="NCBI Taxonomy" id="449393"/>
    <lineage>
        <taxon>unclassified sequences</taxon>
        <taxon>metagenomes</taxon>
        <taxon>ecological metagenomes</taxon>
    </lineage>
</organism>
<dbReference type="InterPro" id="IPR005900">
    <property type="entry name" value="6-phosphogluconolactonase_DevB"/>
</dbReference>
<dbReference type="InterPro" id="IPR037171">
    <property type="entry name" value="NagB/RpiA_transferase-like"/>
</dbReference>
<protein>
    <submittedName>
        <fullName evidence="3">Unannotated protein</fullName>
    </submittedName>
</protein>
<reference evidence="3" key="1">
    <citation type="submission" date="2020-05" db="EMBL/GenBank/DDBJ databases">
        <authorList>
            <person name="Chiriac C."/>
            <person name="Salcher M."/>
            <person name="Ghai R."/>
            <person name="Kavagutti S V."/>
        </authorList>
    </citation>
    <scope>NUCLEOTIDE SEQUENCE</scope>
</reference>
<accession>A0A6J6DAN9</accession>
<dbReference type="Gene3D" id="3.40.50.1360">
    <property type="match status" value="1"/>
</dbReference>
<dbReference type="GO" id="GO:0005975">
    <property type="term" value="P:carbohydrate metabolic process"/>
    <property type="evidence" value="ECO:0007669"/>
    <property type="project" value="InterPro"/>
</dbReference>
<dbReference type="GO" id="GO:0006098">
    <property type="term" value="P:pentose-phosphate shunt"/>
    <property type="evidence" value="ECO:0007669"/>
    <property type="project" value="InterPro"/>
</dbReference>
<gene>
    <name evidence="3" type="ORF">UFOPK1561_00830</name>
    <name evidence="4" type="ORF">UFOPK2044_00340</name>
</gene>
<dbReference type="InterPro" id="IPR039104">
    <property type="entry name" value="6PGL"/>
</dbReference>
<feature type="domain" description="Glucosamine/galactosamine-6-phosphate isomerase" evidence="2">
    <location>
        <begin position="9"/>
        <end position="227"/>
    </location>
</feature>
<evidence type="ECO:0000259" key="2">
    <source>
        <dbReference type="Pfam" id="PF01182"/>
    </source>
</evidence>
<dbReference type="EMBL" id="CAEZVO010000030">
    <property type="protein sequence ID" value="CAB4630513.1"/>
    <property type="molecule type" value="Genomic_DNA"/>
</dbReference>
<dbReference type="CDD" id="cd01400">
    <property type="entry name" value="6PGL"/>
    <property type="match status" value="1"/>
</dbReference>
<evidence type="ECO:0000313" key="4">
    <source>
        <dbReference type="EMBL" id="CAB4630513.1"/>
    </source>
</evidence>
<dbReference type="PANTHER" id="PTHR11054:SF0">
    <property type="entry name" value="6-PHOSPHOGLUCONOLACTONASE"/>
    <property type="match status" value="1"/>
</dbReference>
<sequence length="238" mass="25984">MREIKVYDDLDAAAQFSAVALVDKLEQLSISKHSFNIMLTGGSLGIKMLEKASAIPKIHSISLAGLNLWWGDERFVPKEHEDRNALQARRALVDSLMLGPEQIHEFPAADSGFDLNQAALVFSAHYQELSPSFDLVLLGVGPDGHVASLFPGHDSPKTDHPIIAENHSPKPPTERLSFNYSILNKATEVWFLAAGVEKSSVVAEILDDNSASNLPAAKVSGTEKTIWFLDKASTSLRK</sequence>
<evidence type="ECO:0000256" key="1">
    <source>
        <dbReference type="ARBA" id="ARBA00010662"/>
    </source>
</evidence>
<dbReference type="NCBIfam" id="TIGR01198">
    <property type="entry name" value="pgl"/>
    <property type="match status" value="1"/>
</dbReference>
<dbReference type="PANTHER" id="PTHR11054">
    <property type="entry name" value="6-PHOSPHOGLUCONOLACTONASE"/>
    <property type="match status" value="1"/>
</dbReference>
<dbReference type="EMBL" id="CAEZSZ010000110">
    <property type="protein sequence ID" value="CAB4559849.1"/>
    <property type="molecule type" value="Genomic_DNA"/>
</dbReference>
<dbReference type="InterPro" id="IPR006148">
    <property type="entry name" value="Glc/Gal-6P_isomerase"/>
</dbReference>
<comment type="similarity">
    <text evidence="1">Belongs to the glucosamine/galactosamine-6-phosphate isomerase family. 6-phosphogluconolactonase subfamily.</text>
</comment>
<dbReference type="SUPFAM" id="SSF100950">
    <property type="entry name" value="NagB/RpiA/CoA transferase-like"/>
    <property type="match status" value="1"/>
</dbReference>
<evidence type="ECO:0000313" key="3">
    <source>
        <dbReference type="EMBL" id="CAB4559849.1"/>
    </source>
</evidence>
<dbReference type="GO" id="GO:0017057">
    <property type="term" value="F:6-phosphogluconolactonase activity"/>
    <property type="evidence" value="ECO:0007669"/>
    <property type="project" value="InterPro"/>
</dbReference>
<dbReference type="Pfam" id="PF01182">
    <property type="entry name" value="Glucosamine_iso"/>
    <property type="match status" value="1"/>
</dbReference>
<dbReference type="AlphaFoldDB" id="A0A6J6DAN9"/>
<name>A0A6J6DAN9_9ZZZZ</name>
<proteinExistence type="inferred from homology"/>